<organism evidence="2 3">
    <name type="scientific">Pseudomonas luteola</name>
    <dbReference type="NCBI Taxonomy" id="47886"/>
    <lineage>
        <taxon>Bacteria</taxon>
        <taxon>Pseudomonadati</taxon>
        <taxon>Pseudomonadota</taxon>
        <taxon>Gammaproteobacteria</taxon>
        <taxon>Pseudomonadales</taxon>
        <taxon>Pseudomonadaceae</taxon>
        <taxon>Pseudomonas</taxon>
    </lineage>
</organism>
<dbReference type="Proteomes" id="UP000638986">
    <property type="component" value="Unassembled WGS sequence"/>
</dbReference>
<evidence type="ECO:0000259" key="1">
    <source>
        <dbReference type="Pfam" id="PF01728"/>
    </source>
</evidence>
<dbReference type="InterPro" id="IPR029063">
    <property type="entry name" value="SAM-dependent_MTases_sf"/>
</dbReference>
<protein>
    <recommendedName>
        <fullName evidence="1">Ribosomal RNA methyltransferase FtsJ domain-containing protein</fullName>
    </recommendedName>
</protein>
<dbReference type="EMBL" id="JADTXM010000019">
    <property type="protein sequence ID" value="MBH3441281.1"/>
    <property type="molecule type" value="Genomic_DNA"/>
</dbReference>
<proteinExistence type="predicted"/>
<name>A0ABS0MXA3_PSELU</name>
<reference evidence="2 3" key="1">
    <citation type="submission" date="2020-11" db="EMBL/GenBank/DDBJ databases">
        <title>Enhanced detection system for hospital associated transmission using whole genome sequencing surveillance.</title>
        <authorList>
            <person name="Harrison L.H."/>
            <person name="Van Tyne D."/>
            <person name="Marsh J.W."/>
            <person name="Griffith M.P."/>
            <person name="Snyder D.J."/>
            <person name="Cooper V.S."/>
            <person name="Mustapha M."/>
        </authorList>
    </citation>
    <scope>NUCLEOTIDE SEQUENCE [LARGE SCALE GENOMIC DNA]</scope>
    <source>
        <strain evidence="2 3">PSB00013</strain>
    </source>
</reference>
<evidence type="ECO:0000313" key="3">
    <source>
        <dbReference type="Proteomes" id="UP000638986"/>
    </source>
</evidence>
<dbReference type="InterPro" id="IPR002877">
    <property type="entry name" value="RNA_MeTrfase_FtsJ_dom"/>
</dbReference>
<gene>
    <name evidence="2" type="ORF">I5Q09_21610</name>
</gene>
<comment type="caution">
    <text evidence="2">The sequence shown here is derived from an EMBL/GenBank/DDBJ whole genome shotgun (WGS) entry which is preliminary data.</text>
</comment>
<accession>A0ABS0MXA3</accession>
<dbReference type="Pfam" id="PF01728">
    <property type="entry name" value="FtsJ"/>
    <property type="match status" value="1"/>
</dbReference>
<dbReference type="Gene3D" id="3.40.50.150">
    <property type="entry name" value="Vaccinia Virus protein VP39"/>
    <property type="match status" value="1"/>
</dbReference>
<sequence length="105" mass="12033">MFCKLAPDPAQCLLRPAGEFLIKIFQDEGFGSYLKLERENFDKVVMRTSSASQDCLHEQYLLVRGLKVTRSQMQRQTLLKVSAKVRRATDLIKGYRRPLLSVSVV</sequence>
<evidence type="ECO:0000313" key="2">
    <source>
        <dbReference type="EMBL" id="MBH3441281.1"/>
    </source>
</evidence>
<feature type="domain" description="Ribosomal RNA methyltransferase FtsJ" evidence="1">
    <location>
        <begin position="3"/>
        <end position="65"/>
    </location>
</feature>